<evidence type="ECO:0000256" key="3">
    <source>
        <dbReference type="ARBA" id="ARBA00023163"/>
    </source>
</evidence>
<keyword evidence="6" id="KW-1185">Reference proteome</keyword>
<dbReference type="Proteomes" id="UP001597262">
    <property type="component" value="Unassembled WGS sequence"/>
</dbReference>
<dbReference type="EMBL" id="JBHTLM010000005">
    <property type="protein sequence ID" value="MFD1176382.1"/>
    <property type="molecule type" value="Genomic_DNA"/>
</dbReference>
<dbReference type="SMART" id="SM00342">
    <property type="entry name" value="HTH_ARAC"/>
    <property type="match status" value="1"/>
</dbReference>
<protein>
    <submittedName>
        <fullName evidence="5">GyrI-like domain-containing protein</fullName>
    </submittedName>
</protein>
<dbReference type="InterPro" id="IPR010499">
    <property type="entry name" value="AraC_E-bd"/>
</dbReference>
<name>A0ABW3RVV5_9BACL</name>
<dbReference type="SUPFAM" id="SSF46689">
    <property type="entry name" value="Homeodomain-like"/>
    <property type="match status" value="2"/>
</dbReference>
<proteinExistence type="predicted"/>
<evidence type="ECO:0000256" key="1">
    <source>
        <dbReference type="ARBA" id="ARBA00023015"/>
    </source>
</evidence>
<dbReference type="Pfam" id="PF12833">
    <property type="entry name" value="HTH_18"/>
    <property type="match status" value="1"/>
</dbReference>
<dbReference type="InterPro" id="IPR018062">
    <property type="entry name" value="HTH_AraC-typ_CS"/>
</dbReference>
<evidence type="ECO:0000259" key="4">
    <source>
        <dbReference type="PROSITE" id="PS01124"/>
    </source>
</evidence>
<dbReference type="InterPro" id="IPR011256">
    <property type="entry name" value="Reg_factor_effector_dom_sf"/>
</dbReference>
<dbReference type="SMART" id="SM00871">
    <property type="entry name" value="AraC_E_bind"/>
    <property type="match status" value="1"/>
</dbReference>
<keyword evidence="1" id="KW-0805">Transcription regulation</keyword>
<dbReference type="InterPro" id="IPR009057">
    <property type="entry name" value="Homeodomain-like_sf"/>
</dbReference>
<gene>
    <name evidence="5" type="ORF">ACFQ3W_08725</name>
</gene>
<accession>A0ABW3RVV5</accession>
<dbReference type="Gene3D" id="1.10.10.60">
    <property type="entry name" value="Homeodomain-like"/>
    <property type="match status" value="2"/>
</dbReference>
<dbReference type="PROSITE" id="PS00041">
    <property type="entry name" value="HTH_ARAC_FAMILY_1"/>
    <property type="match status" value="1"/>
</dbReference>
<dbReference type="SUPFAM" id="SSF55136">
    <property type="entry name" value="Probable bacterial effector-binding domain"/>
    <property type="match status" value="1"/>
</dbReference>
<dbReference type="InterPro" id="IPR020449">
    <property type="entry name" value="Tscrpt_reg_AraC-type_HTH"/>
</dbReference>
<dbReference type="Pfam" id="PF06445">
    <property type="entry name" value="GyrI-like"/>
    <property type="match status" value="1"/>
</dbReference>
<dbReference type="RefSeq" id="WP_379318720.1">
    <property type="nucleotide sequence ID" value="NZ_JBHTLM010000005.1"/>
</dbReference>
<keyword evidence="2" id="KW-0238">DNA-binding</keyword>
<dbReference type="PROSITE" id="PS01124">
    <property type="entry name" value="HTH_ARAC_FAMILY_2"/>
    <property type="match status" value="1"/>
</dbReference>
<dbReference type="InterPro" id="IPR029442">
    <property type="entry name" value="GyrI-like"/>
</dbReference>
<keyword evidence="3" id="KW-0804">Transcription</keyword>
<comment type="caution">
    <text evidence="5">The sequence shown here is derived from an EMBL/GenBank/DDBJ whole genome shotgun (WGS) entry which is preliminary data.</text>
</comment>
<evidence type="ECO:0000256" key="2">
    <source>
        <dbReference type="ARBA" id="ARBA00023125"/>
    </source>
</evidence>
<dbReference type="InterPro" id="IPR018060">
    <property type="entry name" value="HTH_AraC"/>
</dbReference>
<organism evidence="5 6">
    <name type="scientific">Paenibacillus puldeungensis</name>
    <dbReference type="NCBI Taxonomy" id="696536"/>
    <lineage>
        <taxon>Bacteria</taxon>
        <taxon>Bacillati</taxon>
        <taxon>Bacillota</taxon>
        <taxon>Bacilli</taxon>
        <taxon>Bacillales</taxon>
        <taxon>Paenibacillaceae</taxon>
        <taxon>Paenibacillus</taxon>
    </lineage>
</organism>
<sequence>MDFLERLNHAVDYMENHLDGSLDYEEAARIACCSLYNFQRMFSYIMDIPLSEYVRRRRLTLAALELQHSDIKIVDLAMKYGYESHDSFTRAFQKMHGVTPSRARDRGVILRSYPRVSFHISVRGDQEMRYTIVDKAPFEIFGIEEVFSSVYDPAHKSVPEFWQECHENGAYEELFDAANFRRRGETYSGMCAIHGALNYRNTGNSTYPYMLFAFLTEQSDPLGYTRVSIPAHTWAIFTSEEHGYDQIGAMTSQLWKRVYSEWLSASGYDKLDGPDIEIYGDCGNGNYYSEVWIPVVQK</sequence>
<dbReference type="PANTHER" id="PTHR47504:SF5">
    <property type="entry name" value="RIGHT ORIGIN-BINDING PROTEIN"/>
    <property type="match status" value="1"/>
</dbReference>
<dbReference type="InterPro" id="IPR050959">
    <property type="entry name" value="MarA-like"/>
</dbReference>
<reference evidence="6" key="1">
    <citation type="journal article" date="2019" name="Int. J. Syst. Evol. Microbiol.">
        <title>The Global Catalogue of Microorganisms (GCM) 10K type strain sequencing project: providing services to taxonomists for standard genome sequencing and annotation.</title>
        <authorList>
            <consortium name="The Broad Institute Genomics Platform"/>
            <consortium name="The Broad Institute Genome Sequencing Center for Infectious Disease"/>
            <person name="Wu L."/>
            <person name="Ma J."/>
        </authorList>
    </citation>
    <scope>NUCLEOTIDE SEQUENCE [LARGE SCALE GENOMIC DNA]</scope>
    <source>
        <strain evidence="6">CCUG 59189</strain>
    </source>
</reference>
<evidence type="ECO:0000313" key="6">
    <source>
        <dbReference type="Proteomes" id="UP001597262"/>
    </source>
</evidence>
<dbReference type="Gene3D" id="3.20.80.10">
    <property type="entry name" value="Regulatory factor, effector binding domain"/>
    <property type="match status" value="1"/>
</dbReference>
<dbReference type="PANTHER" id="PTHR47504">
    <property type="entry name" value="RIGHT ORIGIN-BINDING PROTEIN"/>
    <property type="match status" value="1"/>
</dbReference>
<evidence type="ECO:0000313" key="5">
    <source>
        <dbReference type="EMBL" id="MFD1176382.1"/>
    </source>
</evidence>
<feature type="domain" description="HTH araC/xylS-type" evidence="4">
    <location>
        <begin position="8"/>
        <end position="106"/>
    </location>
</feature>
<dbReference type="PRINTS" id="PR00032">
    <property type="entry name" value="HTHARAC"/>
</dbReference>